<gene>
    <name evidence="1" type="ORF">J2S14_000151</name>
</gene>
<accession>A0ABU0CYZ3</accession>
<sequence>MKSAVVFGARQPLGYELCVQLLEKGYKVYAKDFAEWQNEDHEEKWLYIGRNANLQYEHLNHIFEEKHDSIQYFFIPLADFYKRDFPEIQERFTQLLKEYGKENVFSNSNIVLIQSSAIHFRNSNFYSEIERFKKEIQENITNVIEYCIPINEQDKFLLSTTNQREDWCTLKISLSSNSIVNEIIEHIETTAY</sequence>
<evidence type="ECO:0000313" key="1">
    <source>
        <dbReference type="EMBL" id="MDQ0341358.1"/>
    </source>
</evidence>
<dbReference type="SUPFAM" id="SSF51735">
    <property type="entry name" value="NAD(P)-binding Rossmann-fold domains"/>
    <property type="match status" value="1"/>
</dbReference>
<dbReference type="RefSeq" id="WP_244679614.1">
    <property type="nucleotide sequence ID" value="NZ_JALIRM010000001.1"/>
</dbReference>
<dbReference type="EMBL" id="JAUSUO010000001">
    <property type="protein sequence ID" value="MDQ0341358.1"/>
    <property type="molecule type" value="Genomic_DNA"/>
</dbReference>
<protein>
    <submittedName>
        <fullName evidence="1">Uncharacterized protein</fullName>
    </submittedName>
</protein>
<dbReference type="Proteomes" id="UP001232343">
    <property type="component" value="Unassembled WGS sequence"/>
</dbReference>
<keyword evidence="2" id="KW-1185">Reference proteome</keyword>
<name>A0ABU0CYZ3_9BACI</name>
<organism evidence="1 2">
    <name type="scientific">Lederbergia wuyishanensis</name>
    <dbReference type="NCBI Taxonomy" id="1347903"/>
    <lineage>
        <taxon>Bacteria</taxon>
        <taxon>Bacillati</taxon>
        <taxon>Bacillota</taxon>
        <taxon>Bacilli</taxon>
        <taxon>Bacillales</taxon>
        <taxon>Bacillaceae</taxon>
        <taxon>Lederbergia</taxon>
    </lineage>
</organism>
<proteinExistence type="predicted"/>
<dbReference type="InterPro" id="IPR036291">
    <property type="entry name" value="NAD(P)-bd_dom_sf"/>
</dbReference>
<comment type="caution">
    <text evidence="1">The sequence shown here is derived from an EMBL/GenBank/DDBJ whole genome shotgun (WGS) entry which is preliminary data.</text>
</comment>
<reference evidence="1 2" key="1">
    <citation type="submission" date="2023-07" db="EMBL/GenBank/DDBJ databases">
        <title>Genomic Encyclopedia of Type Strains, Phase IV (KMG-IV): sequencing the most valuable type-strain genomes for metagenomic binning, comparative biology and taxonomic classification.</title>
        <authorList>
            <person name="Goeker M."/>
        </authorList>
    </citation>
    <scope>NUCLEOTIDE SEQUENCE [LARGE SCALE GENOMIC DNA]</scope>
    <source>
        <strain evidence="1 2">DSM 27848</strain>
    </source>
</reference>
<evidence type="ECO:0000313" key="2">
    <source>
        <dbReference type="Proteomes" id="UP001232343"/>
    </source>
</evidence>